<reference evidence="1" key="1">
    <citation type="journal article" date="2015" name="Nature">
        <title>Complex archaea that bridge the gap between prokaryotes and eukaryotes.</title>
        <authorList>
            <person name="Spang A."/>
            <person name="Saw J.H."/>
            <person name="Jorgensen S.L."/>
            <person name="Zaremba-Niedzwiedzka K."/>
            <person name="Martijn J."/>
            <person name="Lind A.E."/>
            <person name="van Eijk R."/>
            <person name="Schleper C."/>
            <person name="Guy L."/>
            <person name="Ettema T.J."/>
        </authorList>
    </citation>
    <scope>NUCLEOTIDE SEQUENCE</scope>
</reference>
<name>A0A0F8YVD3_9ZZZZ</name>
<evidence type="ECO:0000313" key="1">
    <source>
        <dbReference type="EMBL" id="KKK77775.1"/>
    </source>
</evidence>
<sequence>MKRYTIVFATLAVLYSTSVFAQPEPV</sequence>
<organism evidence="1">
    <name type="scientific">marine sediment metagenome</name>
    <dbReference type="NCBI Taxonomy" id="412755"/>
    <lineage>
        <taxon>unclassified sequences</taxon>
        <taxon>metagenomes</taxon>
        <taxon>ecological metagenomes</taxon>
    </lineage>
</organism>
<protein>
    <submittedName>
        <fullName evidence="1">Uncharacterized protein</fullName>
    </submittedName>
</protein>
<proteinExistence type="predicted"/>
<comment type="caution">
    <text evidence="1">The sequence shown here is derived from an EMBL/GenBank/DDBJ whole genome shotgun (WGS) entry which is preliminary data.</text>
</comment>
<feature type="non-terminal residue" evidence="1">
    <location>
        <position position="26"/>
    </location>
</feature>
<gene>
    <name evidence="1" type="ORF">LCGC14_2850190</name>
</gene>
<dbReference type="EMBL" id="LAZR01054794">
    <property type="protein sequence ID" value="KKK77775.1"/>
    <property type="molecule type" value="Genomic_DNA"/>
</dbReference>
<dbReference type="AlphaFoldDB" id="A0A0F8YVD3"/>
<accession>A0A0F8YVD3</accession>